<feature type="transmembrane region" description="Helical" evidence="1">
    <location>
        <begin position="117"/>
        <end position="138"/>
    </location>
</feature>
<keyword evidence="1" id="KW-0472">Membrane</keyword>
<keyword evidence="1" id="KW-1133">Transmembrane helix</keyword>
<dbReference type="EMBL" id="JADKFW010000004">
    <property type="protein sequence ID" value="MBK9717311.1"/>
    <property type="molecule type" value="Genomic_DNA"/>
</dbReference>
<reference evidence="2 3" key="1">
    <citation type="submission" date="2020-10" db="EMBL/GenBank/DDBJ databases">
        <title>Connecting structure to function with the recovery of over 1000 high-quality activated sludge metagenome-assembled genomes encoding full-length rRNA genes using long-read sequencing.</title>
        <authorList>
            <person name="Singleton C.M."/>
            <person name="Petriglieri F."/>
            <person name="Kristensen J.M."/>
            <person name="Kirkegaard R.H."/>
            <person name="Michaelsen T.Y."/>
            <person name="Andersen M.H."/>
            <person name="Karst S.M."/>
            <person name="Dueholm M.S."/>
            <person name="Nielsen P.H."/>
            <person name="Albertsen M."/>
        </authorList>
    </citation>
    <scope>NUCLEOTIDE SEQUENCE [LARGE SCALE GENOMIC DNA]</scope>
    <source>
        <strain evidence="2">Ribe_18-Q3-R11-54_BAT3C.373</strain>
    </source>
</reference>
<evidence type="ECO:0008006" key="4">
    <source>
        <dbReference type="Google" id="ProtNLM"/>
    </source>
</evidence>
<dbReference type="Proteomes" id="UP000808349">
    <property type="component" value="Unassembled WGS sequence"/>
</dbReference>
<comment type="caution">
    <text evidence="2">The sequence shown here is derived from an EMBL/GenBank/DDBJ whole genome shotgun (WGS) entry which is preliminary data.</text>
</comment>
<feature type="transmembrane region" description="Helical" evidence="1">
    <location>
        <begin position="175"/>
        <end position="193"/>
    </location>
</feature>
<accession>A0A9D7XE69</accession>
<evidence type="ECO:0000313" key="2">
    <source>
        <dbReference type="EMBL" id="MBK9717311.1"/>
    </source>
</evidence>
<name>A0A9D7XE69_9BACT</name>
<dbReference type="AlphaFoldDB" id="A0A9D7XE69"/>
<evidence type="ECO:0000313" key="3">
    <source>
        <dbReference type="Proteomes" id="UP000808349"/>
    </source>
</evidence>
<protein>
    <recommendedName>
        <fullName evidence="4">DUF998 domain-containing protein</fullName>
    </recommendedName>
</protein>
<feature type="transmembrane region" description="Helical" evidence="1">
    <location>
        <begin position="95"/>
        <end position="111"/>
    </location>
</feature>
<feature type="transmembrane region" description="Helical" evidence="1">
    <location>
        <begin position="63"/>
        <end position="83"/>
    </location>
</feature>
<gene>
    <name evidence="2" type="ORF">IPO85_07340</name>
</gene>
<proteinExistence type="predicted"/>
<organism evidence="2 3">
    <name type="scientific">Candidatus Defluviibacterium haderslevense</name>
    <dbReference type="NCBI Taxonomy" id="2981993"/>
    <lineage>
        <taxon>Bacteria</taxon>
        <taxon>Pseudomonadati</taxon>
        <taxon>Bacteroidota</taxon>
        <taxon>Saprospiria</taxon>
        <taxon>Saprospirales</taxon>
        <taxon>Saprospiraceae</taxon>
        <taxon>Candidatus Defluviibacterium</taxon>
    </lineage>
</organism>
<keyword evidence="1" id="KW-0812">Transmembrane</keyword>
<feature type="transmembrane region" description="Helical" evidence="1">
    <location>
        <begin position="145"/>
        <end position="163"/>
    </location>
</feature>
<evidence type="ECO:0000256" key="1">
    <source>
        <dbReference type="SAM" id="Phobius"/>
    </source>
</evidence>
<sequence>MIKKYAVIIGIIISSLLLLVSSLKYPGGSQYNKFANGFDWKHNYICNLFDEFAVNGDVNASRYWAIAGTFFFCVSFVFFFVHFSNKLVSKNASNVIKYCGVSAMIASFLIVTPYHNAMIVLSSTLALISMFYITYYIIKSDLKYFKLLSIICLLISYFCNYIYYTKHYLEFLPIVQKMALGITVVWMVLLEYFTGNEDFENI</sequence>